<dbReference type="SUPFAM" id="SSF88713">
    <property type="entry name" value="Glycoside hydrolase/deacetylase"/>
    <property type="match status" value="1"/>
</dbReference>
<dbReference type="AlphaFoldDB" id="A0A1Y5FCT0"/>
<dbReference type="PANTHER" id="PTHR10587">
    <property type="entry name" value="GLYCOSYL TRANSFERASE-RELATED"/>
    <property type="match status" value="1"/>
</dbReference>
<dbReference type="Proteomes" id="UP000196531">
    <property type="component" value="Unassembled WGS sequence"/>
</dbReference>
<organism evidence="5 6">
    <name type="scientific">Halobacteriovorax marinus</name>
    <dbReference type="NCBI Taxonomy" id="97084"/>
    <lineage>
        <taxon>Bacteria</taxon>
        <taxon>Pseudomonadati</taxon>
        <taxon>Bdellovibrionota</taxon>
        <taxon>Bacteriovoracia</taxon>
        <taxon>Bacteriovoracales</taxon>
        <taxon>Halobacteriovoraceae</taxon>
        <taxon>Halobacteriovorax</taxon>
    </lineage>
</organism>
<reference evidence="6" key="1">
    <citation type="journal article" date="2017" name="Proc. Natl. Acad. Sci. U.S.A.">
        <title>Simulation of Deepwater Horizon oil plume reveals substrate specialization within a complex community of hydrocarbon-degraders.</title>
        <authorList>
            <person name="Hu P."/>
            <person name="Dubinsky E.A."/>
            <person name="Probst A.J."/>
            <person name="Wang J."/>
            <person name="Sieber C.M.K."/>
            <person name="Tom L.M."/>
            <person name="Gardinali P."/>
            <person name="Banfield J.F."/>
            <person name="Atlas R.M."/>
            <person name="Andersen G.L."/>
        </authorList>
    </citation>
    <scope>NUCLEOTIDE SEQUENCE [LARGE SCALE GENOMIC DNA]</scope>
</reference>
<dbReference type="InterPro" id="IPR002509">
    <property type="entry name" value="NODB_dom"/>
</dbReference>
<sequence>MKIIAMSALALFTSLSISAEMKQFPVDSLLYRPRVDVGFDQYRSASLKKSNKVALTFDDGPHITRTPKLLDILKKENVKATFFVLTRKINESTLPIIQRILDEGHILASHDHDHENNNNETEDEFQGELLKSISILEGLKEKFGSNQISSYYRFPYGAYGKNKLYHHFNVMKKVSDIIYGENCINFAFWDIDTSDWVPTITKEQIASNIMAHVVGGTAYRHVVKRTIFGNTKYKMKKYKIKYPFGGGVALLHDIHERSIEATEIFIKAAKRKGIEIVPLSEVKEYSYKDKSCQSIF</sequence>
<feature type="chain" id="PRO_5013051338" description="NodB homology domain-containing protein" evidence="3">
    <location>
        <begin position="20"/>
        <end position="296"/>
    </location>
</feature>
<feature type="signal peptide" evidence="3">
    <location>
        <begin position="1"/>
        <end position="19"/>
    </location>
</feature>
<dbReference type="Pfam" id="PF01522">
    <property type="entry name" value="Polysacc_deac_1"/>
    <property type="match status" value="1"/>
</dbReference>
<dbReference type="EMBL" id="MAAO01000006">
    <property type="protein sequence ID" value="OUR96749.1"/>
    <property type="molecule type" value="Genomic_DNA"/>
</dbReference>
<keyword evidence="1" id="KW-0479">Metal-binding</keyword>
<proteinExistence type="predicted"/>
<dbReference type="GO" id="GO:0016810">
    <property type="term" value="F:hydrolase activity, acting on carbon-nitrogen (but not peptide) bonds"/>
    <property type="evidence" value="ECO:0007669"/>
    <property type="project" value="InterPro"/>
</dbReference>
<accession>A0A1Y5FCT0</accession>
<evidence type="ECO:0000256" key="2">
    <source>
        <dbReference type="ARBA" id="ARBA00022801"/>
    </source>
</evidence>
<keyword evidence="2" id="KW-0378">Hydrolase</keyword>
<dbReference type="Gene3D" id="3.20.20.370">
    <property type="entry name" value="Glycoside hydrolase/deacetylase"/>
    <property type="match status" value="1"/>
</dbReference>
<evidence type="ECO:0000256" key="1">
    <source>
        <dbReference type="ARBA" id="ARBA00022723"/>
    </source>
</evidence>
<dbReference type="GO" id="GO:0016020">
    <property type="term" value="C:membrane"/>
    <property type="evidence" value="ECO:0007669"/>
    <property type="project" value="TreeGrafter"/>
</dbReference>
<evidence type="ECO:0000313" key="6">
    <source>
        <dbReference type="Proteomes" id="UP000196531"/>
    </source>
</evidence>
<comment type="caution">
    <text evidence="5">The sequence shown here is derived from an EMBL/GenBank/DDBJ whole genome shotgun (WGS) entry which is preliminary data.</text>
</comment>
<keyword evidence="3" id="KW-0732">Signal</keyword>
<dbReference type="PANTHER" id="PTHR10587:SF133">
    <property type="entry name" value="CHITIN DEACETYLASE 1-RELATED"/>
    <property type="match status" value="1"/>
</dbReference>
<feature type="domain" description="NodB homology" evidence="4">
    <location>
        <begin position="51"/>
        <end position="277"/>
    </location>
</feature>
<protein>
    <recommendedName>
        <fullName evidence="4">NodB homology domain-containing protein</fullName>
    </recommendedName>
</protein>
<dbReference type="InterPro" id="IPR011330">
    <property type="entry name" value="Glyco_hydro/deAcase_b/a-brl"/>
</dbReference>
<dbReference type="GO" id="GO:0005975">
    <property type="term" value="P:carbohydrate metabolic process"/>
    <property type="evidence" value="ECO:0007669"/>
    <property type="project" value="InterPro"/>
</dbReference>
<evidence type="ECO:0000313" key="5">
    <source>
        <dbReference type="EMBL" id="OUR96749.1"/>
    </source>
</evidence>
<evidence type="ECO:0000259" key="4">
    <source>
        <dbReference type="PROSITE" id="PS51677"/>
    </source>
</evidence>
<evidence type="ECO:0000256" key="3">
    <source>
        <dbReference type="SAM" id="SignalP"/>
    </source>
</evidence>
<dbReference type="PROSITE" id="PS51677">
    <property type="entry name" value="NODB"/>
    <property type="match status" value="1"/>
</dbReference>
<name>A0A1Y5FCT0_9BACT</name>
<gene>
    <name evidence="5" type="ORF">A9Q84_10435</name>
</gene>
<dbReference type="CDD" id="cd10917">
    <property type="entry name" value="CE4_NodB_like_6s_7s"/>
    <property type="match status" value="1"/>
</dbReference>
<dbReference type="GO" id="GO:0046872">
    <property type="term" value="F:metal ion binding"/>
    <property type="evidence" value="ECO:0007669"/>
    <property type="project" value="UniProtKB-KW"/>
</dbReference>
<dbReference type="InterPro" id="IPR050248">
    <property type="entry name" value="Polysacc_deacetylase_ArnD"/>
</dbReference>